<gene>
    <name evidence="1" type="ORF">NP603_16025</name>
</gene>
<reference evidence="1 2" key="1">
    <citation type="submission" date="2022-07" db="EMBL/GenBank/DDBJ databases">
        <title>Methylomonas rivi sp. nov., Methylomonas rosea sp. nov., Methylomonas aureus sp. nov. and Methylomonas subterranea sp. nov., four novel methanotrophs isolated from a freshwater creek and the deep terrestrial subsurface.</title>
        <authorList>
            <person name="Abin C."/>
            <person name="Sankaranarayanan K."/>
            <person name="Garner C."/>
            <person name="Sindelar R."/>
            <person name="Kotary K."/>
            <person name="Garner R."/>
            <person name="Barclay S."/>
            <person name="Lawson P."/>
            <person name="Krumholz L."/>
        </authorList>
    </citation>
    <scope>NUCLEOTIDE SEQUENCE [LARGE SCALE GENOMIC DNA]</scope>
    <source>
        <strain evidence="1 2">SURF-1</strain>
    </source>
</reference>
<evidence type="ECO:0000313" key="1">
    <source>
        <dbReference type="EMBL" id="MCQ8182630.1"/>
    </source>
</evidence>
<keyword evidence="2" id="KW-1185">Reference proteome</keyword>
<dbReference type="Proteomes" id="UP001524569">
    <property type="component" value="Unassembled WGS sequence"/>
</dbReference>
<comment type="caution">
    <text evidence="1">The sequence shown here is derived from an EMBL/GenBank/DDBJ whole genome shotgun (WGS) entry which is preliminary data.</text>
</comment>
<sequence>MPRKKMPKPKQTAEEIMLNRWRKLNPTENRDLQILELDWPVAIDILQAAVKIMTDHHPRADQLEDVITQLMSQVLSGYAQASQQHHTDDAYRLHRTVESIQRFLFHRYATDIPIETLVANPKVVALIQRAAA</sequence>
<organism evidence="1 2">
    <name type="scientific">Methylomonas aurea</name>
    <dbReference type="NCBI Taxonomy" id="2952224"/>
    <lineage>
        <taxon>Bacteria</taxon>
        <taxon>Pseudomonadati</taxon>
        <taxon>Pseudomonadota</taxon>
        <taxon>Gammaproteobacteria</taxon>
        <taxon>Methylococcales</taxon>
        <taxon>Methylococcaceae</taxon>
        <taxon>Methylomonas</taxon>
    </lineage>
</organism>
<name>A0ABT1ULU8_9GAMM</name>
<dbReference type="RefSeq" id="WP_256611957.1">
    <property type="nucleotide sequence ID" value="NZ_JANIBM010000026.1"/>
</dbReference>
<dbReference type="EMBL" id="JANIBM010000026">
    <property type="protein sequence ID" value="MCQ8182630.1"/>
    <property type="molecule type" value="Genomic_DNA"/>
</dbReference>
<proteinExistence type="predicted"/>
<evidence type="ECO:0000313" key="2">
    <source>
        <dbReference type="Proteomes" id="UP001524569"/>
    </source>
</evidence>
<accession>A0ABT1ULU8</accession>
<protein>
    <submittedName>
        <fullName evidence="1">Uncharacterized protein</fullName>
    </submittedName>
</protein>